<dbReference type="HOGENOM" id="CLU_140910_2_2_9"/>
<reference evidence="7" key="1">
    <citation type="submission" date="2011-05" db="EMBL/GenBank/DDBJ databases">
        <title>Complete sequence of Thermoanaerobacterium xylanolyticum LX-11.</title>
        <authorList>
            <consortium name="US DOE Joint Genome Institute"/>
            <person name="Lucas S."/>
            <person name="Han J."/>
            <person name="Lapidus A."/>
            <person name="Cheng J.-F."/>
            <person name="Goodwin L."/>
            <person name="Pitluck S."/>
            <person name="Peters L."/>
            <person name="Mikhailova N."/>
            <person name="Lu M."/>
            <person name="Han C."/>
            <person name="Tapia R."/>
            <person name="Land M."/>
            <person name="Hauser L."/>
            <person name="Kyrpides N."/>
            <person name="Ivanova N."/>
            <person name="Pagani I."/>
            <person name="Hemme C."/>
            <person name="Woyke T."/>
        </authorList>
    </citation>
    <scope>NUCLEOTIDE SEQUENCE</scope>
    <source>
        <strain evidence="7">LX-11</strain>
    </source>
</reference>
<evidence type="ECO:0000313" key="8">
    <source>
        <dbReference type="Proteomes" id="UP000007239"/>
    </source>
</evidence>
<evidence type="ECO:0000256" key="6">
    <source>
        <dbReference type="ARBA" id="ARBA00044538"/>
    </source>
</evidence>
<dbReference type="RefSeq" id="WP_013788328.1">
    <property type="nucleotide sequence ID" value="NC_015555.1"/>
</dbReference>
<dbReference type="GO" id="GO:0006508">
    <property type="term" value="P:proteolysis"/>
    <property type="evidence" value="ECO:0007669"/>
    <property type="project" value="UniProtKB-KW"/>
</dbReference>
<evidence type="ECO:0000256" key="1">
    <source>
        <dbReference type="ARBA" id="ARBA00022517"/>
    </source>
</evidence>
<gene>
    <name evidence="7" type="ordered locus">Thexy_1561</name>
</gene>
<dbReference type="GO" id="GO:0008234">
    <property type="term" value="F:cysteine-type peptidase activity"/>
    <property type="evidence" value="ECO:0007669"/>
    <property type="project" value="UniProtKB-KW"/>
</dbReference>
<dbReference type="GO" id="GO:0042254">
    <property type="term" value="P:ribosome biogenesis"/>
    <property type="evidence" value="ECO:0007669"/>
    <property type="project" value="UniProtKB-KW"/>
</dbReference>
<keyword evidence="8" id="KW-1185">Reference proteome</keyword>
<dbReference type="InterPro" id="IPR007422">
    <property type="entry name" value="Peptidase_Prp"/>
</dbReference>
<dbReference type="CDD" id="cd16332">
    <property type="entry name" value="Prp-like"/>
    <property type="match status" value="1"/>
</dbReference>
<keyword evidence="2" id="KW-0645">Protease</keyword>
<keyword evidence="1" id="KW-0690">Ribosome biogenesis</keyword>
<dbReference type="InterPro" id="IPR036764">
    <property type="entry name" value="Peptidase_Prp_sf"/>
</dbReference>
<dbReference type="eggNOG" id="COG2868">
    <property type="taxonomic scope" value="Bacteria"/>
</dbReference>
<dbReference type="AlphaFoldDB" id="F6BHB9"/>
<dbReference type="PANTHER" id="PTHR39178">
    <property type="entry name" value="HYPOTHETICAL RIBOSOME-ASSOCIATED PROTEIN"/>
    <property type="match status" value="1"/>
</dbReference>
<protein>
    <recommendedName>
        <fullName evidence="6">Ribosomal processing cysteine protease Prp</fullName>
    </recommendedName>
</protein>
<keyword evidence="4" id="KW-0788">Thiol protease</keyword>
<proteinExistence type="inferred from homology"/>
<sequence length="111" mass="12409">MIKVSIYRNDDKVKKFEIKGHAGYDVYDRDIVCAGVTAVAQTAVLGLESIDTTSLKKKVRDGYMYVEIENYGVGEDAIKSCAIVDTMVLGLKDIEKDYPAYVKVFDRRCDG</sequence>
<dbReference type="EMBL" id="CP002739">
    <property type="protein sequence ID" value="AEF17592.1"/>
    <property type="molecule type" value="Genomic_DNA"/>
</dbReference>
<dbReference type="Gene3D" id="3.30.70.1490">
    <property type="entry name" value="Cysteine protease Prp"/>
    <property type="match status" value="1"/>
</dbReference>
<dbReference type="STRING" id="858215.Thexy_1561"/>
<accession>F6BHB9</accession>
<evidence type="ECO:0000256" key="3">
    <source>
        <dbReference type="ARBA" id="ARBA00022801"/>
    </source>
</evidence>
<organism evidence="7 8">
    <name type="scientific">Thermoanaerobacterium xylanolyticum (strain ATCC 49914 / DSM 7097 / LX-11)</name>
    <dbReference type="NCBI Taxonomy" id="858215"/>
    <lineage>
        <taxon>Bacteria</taxon>
        <taxon>Bacillati</taxon>
        <taxon>Bacillota</taxon>
        <taxon>Clostridia</taxon>
        <taxon>Thermoanaerobacterales</taxon>
        <taxon>Thermoanaerobacteraceae</taxon>
        <taxon>Thermoanaerobacterium</taxon>
    </lineage>
</organism>
<keyword evidence="3" id="KW-0378">Hydrolase</keyword>
<name>F6BHB9_THEXL</name>
<dbReference type="Pfam" id="PF04327">
    <property type="entry name" value="Peptidase_Prp"/>
    <property type="match status" value="1"/>
</dbReference>
<dbReference type="KEGG" id="txy:Thexy_1561"/>
<dbReference type="PANTHER" id="PTHR39178:SF1">
    <property type="entry name" value="RIBOSOMAL-PROCESSING CYSTEINE PROTEASE PRP"/>
    <property type="match status" value="1"/>
</dbReference>
<dbReference type="Proteomes" id="UP000007239">
    <property type="component" value="Chromosome"/>
</dbReference>
<evidence type="ECO:0000256" key="2">
    <source>
        <dbReference type="ARBA" id="ARBA00022670"/>
    </source>
</evidence>
<evidence type="ECO:0000256" key="4">
    <source>
        <dbReference type="ARBA" id="ARBA00022807"/>
    </source>
</evidence>
<dbReference type="SUPFAM" id="SSF118010">
    <property type="entry name" value="TM1457-like"/>
    <property type="match status" value="1"/>
</dbReference>
<evidence type="ECO:0000256" key="5">
    <source>
        <dbReference type="ARBA" id="ARBA00044503"/>
    </source>
</evidence>
<comment type="similarity">
    <text evidence="5">Belongs to the Prp family.</text>
</comment>
<evidence type="ECO:0000313" key="7">
    <source>
        <dbReference type="EMBL" id="AEF17592.1"/>
    </source>
</evidence>